<evidence type="ECO:0000256" key="11">
    <source>
        <dbReference type="SAM" id="MobiDB-lite"/>
    </source>
</evidence>
<evidence type="ECO:0000256" key="7">
    <source>
        <dbReference type="ARBA" id="ARBA00022840"/>
    </source>
</evidence>
<evidence type="ECO:0000256" key="3">
    <source>
        <dbReference type="ARBA" id="ARBA00022448"/>
    </source>
</evidence>
<keyword evidence="9" id="KW-0472">Membrane</keyword>
<evidence type="ECO:0000313" key="13">
    <source>
        <dbReference type="EMBL" id="KAE8126775.1"/>
    </source>
</evidence>
<dbReference type="EMBL" id="QDAG01000011">
    <property type="protein sequence ID" value="KAE8126775.1"/>
    <property type="molecule type" value="Genomic_DNA"/>
</dbReference>
<keyword evidence="3" id="KW-0813">Transport</keyword>
<gene>
    <name evidence="13" type="ORF">DDE84_10365</name>
</gene>
<evidence type="ECO:0000256" key="9">
    <source>
        <dbReference type="ARBA" id="ARBA00023136"/>
    </source>
</evidence>
<feature type="domain" description="ABC transporter" evidence="12">
    <location>
        <begin position="391"/>
        <end position="612"/>
    </location>
</feature>
<dbReference type="GO" id="GO:0042626">
    <property type="term" value="F:ATPase-coupled transmembrane transporter activity"/>
    <property type="evidence" value="ECO:0007669"/>
    <property type="project" value="TreeGrafter"/>
</dbReference>
<feature type="region of interest" description="Disordered" evidence="11">
    <location>
        <begin position="594"/>
        <end position="616"/>
    </location>
</feature>
<keyword evidence="7 13" id="KW-0067">ATP-binding</keyword>
<comment type="caution">
    <text evidence="13">The sequence shown here is derived from an EMBL/GenBank/DDBJ whole genome shotgun (WGS) entry which is preliminary data.</text>
</comment>
<dbReference type="InterPro" id="IPR003593">
    <property type="entry name" value="AAA+_ATPase"/>
</dbReference>
<sequence length="616" mass="64875">MDGAGMSGISSSEQGQSQTAEPIIDVDNVQFTYSYENLDASPYGPEENAAAQPQSRQSDADAGTVPALQDVSFSVPRGSLTVLCGGSGSGKSTALRLLNGLIPQFHSGEMYGDVTVCGLGIPTLDLARSGGVSATVFQNPRSQFFTTDVRSELAFRNENHGIDPAEIVRRSSLAARQVGIQSLLNRSLTELSGGELQNVACAQAIAQGTEVLLFDEPTSNLDTAAIARFGELLSRLKSMGRTIVVAEHRLYFLRDLADQVIHLDNGRIAHRWTDEQFAALSAEAIRGLGLRTITPPKSLPLMQRIVEGNSSEVADGSADTATAASASHETSATENADDYIAASSSANASDEHLAAPSAEPSNTASAASTAATSGDSTVTPATPAASEQSGLRLEDIRVHYGRRLVLDIPSLDVHAGEVTMLVGPNGAGKSTLASVICGLLAPDKGGRILLGGKAMNERARLAASAMVMQDVERQLFSATVRTEVSLGTSVADPMPLLERFDLLDFADRHPLSLSGGQKQRLMIAAAVARDAAVYLFDEPTSGVDRRHLDAIGQQLRELASAGHVVLVITHDPELVDACADTIIALHPLATTDANTNKAKRSAPQDRHNRVESITLG</sequence>
<evidence type="ECO:0000256" key="8">
    <source>
        <dbReference type="ARBA" id="ARBA00022967"/>
    </source>
</evidence>
<evidence type="ECO:0000256" key="1">
    <source>
        <dbReference type="ARBA" id="ARBA00004202"/>
    </source>
</evidence>
<dbReference type="InterPro" id="IPR003439">
    <property type="entry name" value="ABC_transporter-like_ATP-bd"/>
</dbReference>
<dbReference type="Proteomes" id="UP000325415">
    <property type="component" value="Unassembled WGS sequence"/>
</dbReference>
<reference evidence="13 14" key="1">
    <citation type="submission" date="2018-04" db="EMBL/GenBank/DDBJ databases">
        <authorList>
            <person name="Eckel V.P."/>
            <person name="Vogel R.F."/>
        </authorList>
    </citation>
    <scope>NUCLEOTIDE SEQUENCE [LARGE SCALE GENOMIC DNA]</scope>
    <source>
        <strain evidence="14">TMW 2.1764</strain>
    </source>
</reference>
<dbReference type="GO" id="GO:0016887">
    <property type="term" value="F:ATP hydrolysis activity"/>
    <property type="evidence" value="ECO:0007669"/>
    <property type="project" value="InterPro"/>
</dbReference>
<dbReference type="SUPFAM" id="SSF52540">
    <property type="entry name" value="P-loop containing nucleoside triphosphate hydrolases"/>
    <property type="match status" value="2"/>
</dbReference>
<accession>A0A5N6RWQ3</accession>
<dbReference type="GO" id="GO:0005524">
    <property type="term" value="F:ATP binding"/>
    <property type="evidence" value="ECO:0007669"/>
    <property type="project" value="UniProtKB-KW"/>
</dbReference>
<keyword evidence="5" id="KW-0677">Repeat</keyword>
<dbReference type="InterPro" id="IPR050095">
    <property type="entry name" value="ECF_ABC_transporter_ATP-bd"/>
</dbReference>
<keyword evidence="14" id="KW-1185">Reference proteome</keyword>
<name>A0A5N6RWQ3_9BIFI</name>
<organism evidence="13 14">
    <name type="scientific">Bifidobacterium tibiigranuli</name>
    <dbReference type="NCBI Taxonomy" id="2172043"/>
    <lineage>
        <taxon>Bacteria</taxon>
        <taxon>Bacillati</taxon>
        <taxon>Actinomycetota</taxon>
        <taxon>Actinomycetes</taxon>
        <taxon>Bifidobacteriales</taxon>
        <taxon>Bifidobacteriaceae</taxon>
        <taxon>Bifidobacterium</taxon>
    </lineage>
</organism>
<dbReference type="SMART" id="SM00382">
    <property type="entry name" value="AAA"/>
    <property type="match status" value="2"/>
</dbReference>
<dbReference type="PROSITE" id="PS00211">
    <property type="entry name" value="ABC_TRANSPORTER_1"/>
    <property type="match status" value="1"/>
</dbReference>
<evidence type="ECO:0000259" key="12">
    <source>
        <dbReference type="PROSITE" id="PS50893"/>
    </source>
</evidence>
<evidence type="ECO:0000256" key="6">
    <source>
        <dbReference type="ARBA" id="ARBA00022741"/>
    </source>
</evidence>
<dbReference type="PANTHER" id="PTHR43553">
    <property type="entry name" value="HEAVY METAL TRANSPORTER"/>
    <property type="match status" value="1"/>
</dbReference>
<dbReference type="PANTHER" id="PTHR43553:SF23">
    <property type="entry name" value="ABC TRANSPORTER ATP-BINDING COMPONENT"/>
    <property type="match status" value="1"/>
</dbReference>
<comment type="function">
    <text evidence="10">Probably part of an ABC transporter complex. Responsible for energy coupling to the transport system.</text>
</comment>
<dbReference type="InterPro" id="IPR017871">
    <property type="entry name" value="ABC_transporter-like_CS"/>
</dbReference>
<dbReference type="PROSITE" id="PS50893">
    <property type="entry name" value="ABC_TRANSPORTER_2"/>
    <property type="match status" value="2"/>
</dbReference>
<dbReference type="InterPro" id="IPR027417">
    <property type="entry name" value="P-loop_NTPase"/>
</dbReference>
<feature type="region of interest" description="Disordered" evidence="11">
    <location>
        <begin position="1"/>
        <end position="23"/>
    </location>
</feature>
<evidence type="ECO:0000313" key="14">
    <source>
        <dbReference type="Proteomes" id="UP000325415"/>
    </source>
</evidence>
<feature type="compositionally biased region" description="Low complexity" evidence="11">
    <location>
        <begin position="7"/>
        <end position="18"/>
    </location>
</feature>
<feature type="region of interest" description="Disordered" evidence="11">
    <location>
        <begin position="37"/>
        <end position="64"/>
    </location>
</feature>
<evidence type="ECO:0000256" key="2">
    <source>
        <dbReference type="ARBA" id="ARBA00005417"/>
    </source>
</evidence>
<dbReference type="CDD" id="cd03225">
    <property type="entry name" value="ABC_cobalt_CbiO_domain1"/>
    <property type="match status" value="1"/>
</dbReference>
<feature type="region of interest" description="Disordered" evidence="11">
    <location>
        <begin position="311"/>
        <end position="388"/>
    </location>
</feature>
<dbReference type="GO" id="GO:0043190">
    <property type="term" value="C:ATP-binding cassette (ABC) transporter complex"/>
    <property type="evidence" value="ECO:0007669"/>
    <property type="project" value="TreeGrafter"/>
</dbReference>
<dbReference type="InterPro" id="IPR015856">
    <property type="entry name" value="ABC_transpr_CbiO/EcfA_su"/>
</dbReference>
<feature type="compositionally biased region" description="Low complexity" evidence="11">
    <location>
        <begin position="354"/>
        <end position="379"/>
    </location>
</feature>
<keyword evidence="4" id="KW-1003">Cell membrane</keyword>
<comment type="similarity">
    <text evidence="2">Belongs to the ABC transporter superfamily.</text>
</comment>
<dbReference type="Pfam" id="PF00005">
    <property type="entry name" value="ABC_tran"/>
    <property type="match status" value="2"/>
</dbReference>
<evidence type="ECO:0000256" key="4">
    <source>
        <dbReference type="ARBA" id="ARBA00022475"/>
    </source>
</evidence>
<feature type="compositionally biased region" description="Low complexity" evidence="11">
    <location>
        <begin position="314"/>
        <end position="334"/>
    </location>
</feature>
<comment type="subcellular location">
    <subcellularLocation>
        <location evidence="1">Cell membrane</location>
        <topology evidence="1">Peripheral membrane protein</topology>
    </subcellularLocation>
</comment>
<keyword evidence="8" id="KW-1278">Translocase</keyword>
<keyword evidence="6" id="KW-0547">Nucleotide-binding</keyword>
<evidence type="ECO:0000256" key="10">
    <source>
        <dbReference type="ARBA" id="ARBA00025157"/>
    </source>
</evidence>
<dbReference type="AlphaFoldDB" id="A0A5N6RWQ3"/>
<protein>
    <submittedName>
        <fullName evidence="13">ATP-binding cassette domain-containing protein</fullName>
    </submittedName>
</protein>
<dbReference type="Gene3D" id="3.40.50.300">
    <property type="entry name" value="P-loop containing nucleotide triphosphate hydrolases"/>
    <property type="match status" value="2"/>
</dbReference>
<evidence type="ECO:0000256" key="5">
    <source>
        <dbReference type="ARBA" id="ARBA00022737"/>
    </source>
</evidence>
<feature type="domain" description="ABC transporter" evidence="12">
    <location>
        <begin position="24"/>
        <end position="290"/>
    </location>
</feature>
<proteinExistence type="inferred from homology"/>